<feature type="domain" description="SGNH hydrolase-type esterase" evidence="2">
    <location>
        <begin position="56"/>
        <end position="227"/>
    </location>
</feature>
<feature type="signal peptide" evidence="1">
    <location>
        <begin position="1"/>
        <end position="24"/>
    </location>
</feature>
<dbReference type="EMBL" id="CP036262">
    <property type="protein sequence ID" value="QDS96381.1"/>
    <property type="molecule type" value="Genomic_DNA"/>
</dbReference>
<dbReference type="CDD" id="cd00229">
    <property type="entry name" value="SGNH_hydrolase"/>
    <property type="match status" value="1"/>
</dbReference>
<dbReference type="KEGG" id="rml:FF011L_51900"/>
<dbReference type="AlphaFoldDB" id="A0A517MNC6"/>
<keyword evidence="1" id="KW-0732">Signal</keyword>
<dbReference type="Gene3D" id="3.40.50.1110">
    <property type="entry name" value="SGNH hydrolase"/>
    <property type="match status" value="1"/>
</dbReference>
<keyword evidence="4" id="KW-1185">Reference proteome</keyword>
<dbReference type="SUPFAM" id="SSF52266">
    <property type="entry name" value="SGNH hydrolase"/>
    <property type="match status" value="1"/>
</dbReference>
<keyword evidence="3" id="KW-0378">Hydrolase</keyword>
<name>A0A517MNC6_9BACT</name>
<dbReference type="PANTHER" id="PTHR30383:SF26">
    <property type="entry name" value="SGNH HYDROLASE-TYPE ESTERASE DOMAIN-CONTAINING PROTEIN"/>
    <property type="match status" value="1"/>
</dbReference>
<dbReference type="GO" id="GO:0004622">
    <property type="term" value="F:phosphatidylcholine lysophospholipase activity"/>
    <property type="evidence" value="ECO:0007669"/>
    <property type="project" value="TreeGrafter"/>
</dbReference>
<accession>A0A517MNC6</accession>
<reference evidence="3 4" key="1">
    <citation type="submission" date="2019-02" db="EMBL/GenBank/DDBJ databases">
        <title>Deep-cultivation of Planctomycetes and their phenomic and genomic characterization uncovers novel biology.</title>
        <authorList>
            <person name="Wiegand S."/>
            <person name="Jogler M."/>
            <person name="Boedeker C."/>
            <person name="Pinto D."/>
            <person name="Vollmers J."/>
            <person name="Rivas-Marin E."/>
            <person name="Kohn T."/>
            <person name="Peeters S.H."/>
            <person name="Heuer A."/>
            <person name="Rast P."/>
            <person name="Oberbeckmann S."/>
            <person name="Bunk B."/>
            <person name="Jeske O."/>
            <person name="Meyerdierks A."/>
            <person name="Storesund J.E."/>
            <person name="Kallscheuer N."/>
            <person name="Luecker S."/>
            <person name="Lage O.M."/>
            <person name="Pohl T."/>
            <person name="Merkel B.J."/>
            <person name="Hornburger P."/>
            <person name="Mueller R.-W."/>
            <person name="Bruemmer F."/>
            <person name="Labrenz M."/>
            <person name="Spormann A.M."/>
            <person name="Op den Camp H."/>
            <person name="Overmann J."/>
            <person name="Amann R."/>
            <person name="Jetten M.S.M."/>
            <person name="Mascher T."/>
            <person name="Medema M.H."/>
            <person name="Devos D.P."/>
            <person name="Kaster A.-K."/>
            <person name="Ovreas L."/>
            <person name="Rohde M."/>
            <person name="Galperin M.Y."/>
            <person name="Jogler C."/>
        </authorList>
    </citation>
    <scope>NUCLEOTIDE SEQUENCE [LARGE SCALE GENOMIC DNA]</scope>
    <source>
        <strain evidence="3 4">FF011L</strain>
    </source>
</reference>
<evidence type="ECO:0000256" key="1">
    <source>
        <dbReference type="SAM" id="SignalP"/>
    </source>
</evidence>
<dbReference type="InterPro" id="IPR051532">
    <property type="entry name" value="Ester_Hydrolysis_Enzymes"/>
</dbReference>
<dbReference type="PANTHER" id="PTHR30383">
    <property type="entry name" value="THIOESTERASE 1/PROTEASE 1/LYSOPHOSPHOLIPASE L1"/>
    <property type="match status" value="1"/>
</dbReference>
<feature type="chain" id="PRO_5021955739" evidence="1">
    <location>
        <begin position="25"/>
        <end position="246"/>
    </location>
</feature>
<evidence type="ECO:0000259" key="2">
    <source>
        <dbReference type="Pfam" id="PF13472"/>
    </source>
</evidence>
<dbReference type="RefSeq" id="WP_145354532.1">
    <property type="nucleotide sequence ID" value="NZ_CP036262.1"/>
</dbReference>
<dbReference type="OrthoDB" id="9815670at2"/>
<organism evidence="3 4">
    <name type="scientific">Roseimaritima multifibrata</name>
    <dbReference type="NCBI Taxonomy" id="1930274"/>
    <lineage>
        <taxon>Bacteria</taxon>
        <taxon>Pseudomonadati</taxon>
        <taxon>Planctomycetota</taxon>
        <taxon>Planctomycetia</taxon>
        <taxon>Pirellulales</taxon>
        <taxon>Pirellulaceae</taxon>
        <taxon>Roseimaritima</taxon>
    </lineage>
</organism>
<dbReference type="InterPro" id="IPR036514">
    <property type="entry name" value="SGNH_hydro_sf"/>
</dbReference>
<dbReference type="InterPro" id="IPR013830">
    <property type="entry name" value="SGNH_hydro"/>
</dbReference>
<evidence type="ECO:0000313" key="3">
    <source>
        <dbReference type="EMBL" id="QDS96381.1"/>
    </source>
</evidence>
<evidence type="ECO:0000313" key="4">
    <source>
        <dbReference type="Proteomes" id="UP000320672"/>
    </source>
</evidence>
<dbReference type="Proteomes" id="UP000320672">
    <property type="component" value="Chromosome"/>
</dbReference>
<gene>
    <name evidence="3" type="ORF">FF011L_51900</name>
</gene>
<protein>
    <submittedName>
        <fullName evidence="3">GDSL-like Lipase/Acylhydrolase</fullName>
    </submittedName>
</protein>
<sequence precursor="true">MSFKLRFAVGAILLVGFASGLVGAQDAKPVAAKKTVADQPMKPVQEDPDLPRVLLIGDSISIGYTVAVRANMKGEANVIRPLMNCGPTTRGIDNLEAWLGEGKWDVIHFNFGLHDLKHVGKDGKSLVAVEASNSRRQVTPEDYRANLQKLVDRLKQTGAELIWCSTTPVPEGARGRNVGDSVEYNAIAAEVMEANQVAIDDLYTFAKEHKRKIQKPADVHYTAAGSAILGAEVAAQIRKALKSKAE</sequence>
<proteinExistence type="predicted"/>
<dbReference type="Pfam" id="PF13472">
    <property type="entry name" value="Lipase_GDSL_2"/>
    <property type="match status" value="1"/>
</dbReference>